<dbReference type="PANTHER" id="PTHR43420:SF44">
    <property type="entry name" value="ACETYLTRANSFERASE YPEA"/>
    <property type="match status" value="1"/>
</dbReference>
<dbReference type="InterPro" id="IPR050680">
    <property type="entry name" value="YpeA/RimI_acetyltransf"/>
</dbReference>
<dbReference type="InterPro" id="IPR016181">
    <property type="entry name" value="Acyl_CoA_acyltransferase"/>
</dbReference>
<comment type="caution">
    <text evidence="4">The sequence shown here is derived from an EMBL/GenBank/DDBJ whole genome shotgun (WGS) entry which is preliminary data.</text>
</comment>
<dbReference type="AlphaFoldDB" id="A0A919XFJ9"/>
<evidence type="ECO:0000259" key="3">
    <source>
        <dbReference type="PROSITE" id="PS51186"/>
    </source>
</evidence>
<protein>
    <submittedName>
        <fullName evidence="4">Acetyltransferase, GNAT family protein</fullName>
    </submittedName>
</protein>
<evidence type="ECO:0000256" key="1">
    <source>
        <dbReference type="ARBA" id="ARBA00022679"/>
    </source>
</evidence>
<dbReference type="CDD" id="cd04301">
    <property type="entry name" value="NAT_SF"/>
    <property type="match status" value="1"/>
</dbReference>
<dbReference type="InterPro" id="IPR000182">
    <property type="entry name" value="GNAT_dom"/>
</dbReference>
<feature type="domain" description="N-acetyltransferase" evidence="3">
    <location>
        <begin position="115"/>
        <end position="248"/>
    </location>
</feature>
<keyword evidence="2" id="KW-0012">Acyltransferase</keyword>
<dbReference type="GO" id="GO:0016747">
    <property type="term" value="F:acyltransferase activity, transferring groups other than amino-acyl groups"/>
    <property type="evidence" value="ECO:0007669"/>
    <property type="project" value="InterPro"/>
</dbReference>
<evidence type="ECO:0000313" key="4">
    <source>
        <dbReference type="EMBL" id="GIO31669.1"/>
    </source>
</evidence>
<dbReference type="RefSeq" id="WP_160042559.1">
    <property type="nucleotide sequence ID" value="NZ_BORQ01000003.1"/>
</dbReference>
<evidence type="ECO:0000313" key="5">
    <source>
        <dbReference type="Proteomes" id="UP000679779"/>
    </source>
</evidence>
<dbReference type="Gene3D" id="3.40.630.30">
    <property type="match status" value="1"/>
</dbReference>
<proteinExistence type="predicted"/>
<dbReference type="Pfam" id="PF24553">
    <property type="entry name" value="Rv0428c_C"/>
    <property type="match status" value="1"/>
</dbReference>
<keyword evidence="5" id="KW-1185">Reference proteome</keyword>
<reference evidence="4" key="1">
    <citation type="submission" date="2021-03" db="EMBL/GenBank/DDBJ databases">
        <title>Antimicrobial resistance genes in bacteria isolated from Japanese honey, and their potential for conferring macrolide and lincosamide resistance in the American foulbrood pathogen Paenibacillus larvae.</title>
        <authorList>
            <person name="Okamoto M."/>
            <person name="Kumagai M."/>
            <person name="Kanamori H."/>
            <person name="Takamatsu D."/>
        </authorList>
    </citation>
    <scope>NUCLEOTIDE SEQUENCE</scope>
    <source>
        <strain evidence="4">J2TS6</strain>
    </source>
</reference>
<dbReference type="PANTHER" id="PTHR43420">
    <property type="entry name" value="ACETYLTRANSFERASE"/>
    <property type="match status" value="1"/>
</dbReference>
<dbReference type="Proteomes" id="UP000679779">
    <property type="component" value="Unassembled WGS sequence"/>
</dbReference>
<dbReference type="InterPro" id="IPR056935">
    <property type="entry name" value="Rv0428c-like_C"/>
</dbReference>
<dbReference type="EMBL" id="BORQ01000003">
    <property type="protein sequence ID" value="GIO31669.1"/>
    <property type="molecule type" value="Genomic_DNA"/>
</dbReference>
<gene>
    <name evidence="4" type="ORF">J2TS6_28100</name>
</gene>
<name>A0A919XFJ9_9BACL</name>
<accession>A0A919XFJ9</accession>
<organism evidence="4 5">
    <name type="scientific">Paenibacillus albilobatus</name>
    <dbReference type="NCBI Taxonomy" id="2716884"/>
    <lineage>
        <taxon>Bacteria</taxon>
        <taxon>Bacillati</taxon>
        <taxon>Bacillota</taxon>
        <taxon>Bacilli</taxon>
        <taxon>Bacillales</taxon>
        <taxon>Paenibacillaceae</taxon>
        <taxon>Paenibacillus</taxon>
    </lineage>
</organism>
<dbReference type="SUPFAM" id="SSF55729">
    <property type="entry name" value="Acyl-CoA N-acyltransferases (Nat)"/>
    <property type="match status" value="1"/>
</dbReference>
<sequence length="248" mass="28149">MHLSIEEYSLNAWPALQTLVYDGWLLRFADGYTKRSNSVNAIYSRDEDHLERKIAKCEDLYAKPGLPTVFKITPFGPPSLDQALEARGYTLVDPSCNMLLEDLDASAKPLLTDVEVFASPTPAWLETLAKLNPKLSEHQLNVTSKMFSGSLLQTGCFTLYEGAFPVACGIGVIEDRMVGLFDIVTSEQHRNRGYGEQLIRNILKWAKDNGATQSYLQVLQHHPPAHRLYEKLGYRQIYSYWYRTKSLL</sequence>
<keyword evidence="1" id="KW-0808">Transferase</keyword>
<dbReference type="PROSITE" id="PS51186">
    <property type="entry name" value="GNAT"/>
    <property type="match status" value="1"/>
</dbReference>
<evidence type="ECO:0000256" key="2">
    <source>
        <dbReference type="ARBA" id="ARBA00023315"/>
    </source>
</evidence>